<dbReference type="InterPro" id="IPR000595">
    <property type="entry name" value="cNMP-bd_dom"/>
</dbReference>
<keyword evidence="3" id="KW-0804">Transcription</keyword>
<evidence type="ECO:0000256" key="1">
    <source>
        <dbReference type="ARBA" id="ARBA00023015"/>
    </source>
</evidence>
<evidence type="ECO:0000256" key="2">
    <source>
        <dbReference type="ARBA" id="ARBA00023125"/>
    </source>
</evidence>
<reference evidence="7" key="1">
    <citation type="submission" date="2023-08" db="EMBL/GenBank/DDBJ databases">
        <title>Rhodospirillaceae gen. nov., a novel taxon isolated from the Yangtze River Yuezi River estuary sludge.</title>
        <authorList>
            <person name="Ruan L."/>
        </authorList>
    </citation>
    <scope>NUCLEOTIDE SEQUENCE [LARGE SCALE GENOMIC DNA]</scope>
    <source>
        <strain evidence="7">R-7</strain>
    </source>
</reference>
<dbReference type="Gene3D" id="2.60.120.10">
    <property type="entry name" value="Jelly Rolls"/>
    <property type="match status" value="1"/>
</dbReference>
<name>A0ABU0YJH0_9PROT</name>
<evidence type="ECO:0000259" key="4">
    <source>
        <dbReference type="PROSITE" id="PS50042"/>
    </source>
</evidence>
<feature type="domain" description="HTH crp-type" evidence="5">
    <location>
        <begin position="160"/>
        <end position="230"/>
    </location>
</feature>
<dbReference type="InterPro" id="IPR012318">
    <property type="entry name" value="HTH_CRP"/>
</dbReference>
<keyword evidence="1" id="KW-0805">Transcription regulation</keyword>
<dbReference type="PANTHER" id="PTHR24567:SF75">
    <property type="entry name" value="FUMARATE AND NITRATE REDUCTION REGULATORY PROTEIN"/>
    <property type="match status" value="1"/>
</dbReference>
<protein>
    <submittedName>
        <fullName evidence="6">Helix-turn-helix domain-containing protein</fullName>
    </submittedName>
</protein>
<keyword evidence="7" id="KW-1185">Reference proteome</keyword>
<accession>A0ABU0YJH0</accession>
<gene>
    <name evidence="6" type="ORF">Q8A70_09315</name>
</gene>
<dbReference type="Proteomes" id="UP001230156">
    <property type="component" value="Unassembled WGS sequence"/>
</dbReference>
<dbReference type="Gene3D" id="1.10.10.10">
    <property type="entry name" value="Winged helix-like DNA-binding domain superfamily/Winged helix DNA-binding domain"/>
    <property type="match status" value="1"/>
</dbReference>
<dbReference type="PROSITE" id="PS51063">
    <property type="entry name" value="HTH_CRP_2"/>
    <property type="match status" value="1"/>
</dbReference>
<organism evidence="6 7">
    <name type="scientific">Dongia sedimenti</name>
    <dbReference type="NCBI Taxonomy" id="3064282"/>
    <lineage>
        <taxon>Bacteria</taxon>
        <taxon>Pseudomonadati</taxon>
        <taxon>Pseudomonadota</taxon>
        <taxon>Alphaproteobacteria</taxon>
        <taxon>Rhodospirillales</taxon>
        <taxon>Dongiaceae</taxon>
        <taxon>Dongia</taxon>
    </lineage>
</organism>
<evidence type="ECO:0000313" key="7">
    <source>
        <dbReference type="Proteomes" id="UP001230156"/>
    </source>
</evidence>
<dbReference type="InterPro" id="IPR018490">
    <property type="entry name" value="cNMP-bd_dom_sf"/>
</dbReference>
<dbReference type="InterPro" id="IPR036390">
    <property type="entry name" value="WH_DNA-bd_sf"/>
</dbReference>
<dbReference type="PROSITE" id="PS50042">
    <property type="entry name" value="CNMP_BINDING_3"/>
    <property type="match status" value="1"/>
</dbReference>
<dbReference type="SUPFAM" id="SSF46785">
    <property type="entry name" value="Winged helix' DNA-binding domain"/>
    <property type="match status" value="1"/>
</dbReference>
<proteinExistence type="predicted"/>
<dbReference type="SMART" id="SM00419">
    <property type="entry name" value="HTH_CRP"/>
    <property type="match status" value="1"/>
</dbReference>
<sequence>MTAMLQIAPIANDKISARTRAPWPVLEGGKSMPADPLAAALQSIGAVLKFKRNAAVFNEGDPARHVYKVISGAIRTCRVLMDGRRQIADFYLPGDFFGLDWQSEHGFTAEAIADAVVVSYPRSQLDLIAETQIGMQRLLMSLLSKSLCATQNHVVMLGRQTAQERLAWFLLNLMERSDDNADLDLPMSRLDIADYLGLTIETVSRGISQFKRQHLIDVCGAHKVTLKKLEALEALANGESEI</sequence>
<evidence type="ECO:0000313" key="6">
    <source>
        <dbReference type="EMBL" id="MDQ7247865.1"/>
    </source>
</evidence>
<dbReference type="PRINTS" id="PR00034">
    <property type="entry name" value="HTHCRP"/>
</dbReference>
<keyword evidence="2" id="KW-0238">DNA-binding</keyword>
<comment type="caution">
    <text evidence="6">The sequence shown here is derived from an EMBL/GenBank/DDBJ whole genome shotgun (WGS) entry which is preliminary data.</text>
</comment>
<dbReference type="PROSITE" id="PS00042">
    <property type="entry name" value="HTH_CRP_1"/>
    <property type="match status" value="1"/>
</dbReference>
<dbReference type="Pfam" id="PF00027">
    <property type="entry name" value="cNMP_binding"/>
    <property type="match status" value="1"/>
</dbReference>
<dbReference type="SMART" id="SM00100">
    <property type="entry name" value="cNMP"/>
    <property type="match status" value="1"/>
</dbReference>
<dbReference type="InterPro" id="IPR050397">
    <property type="entry name" value="Env_Response_Regulators"/>
</dbReference>
<dbReference type="CDD" id="cd00038">
    <property type="entry name" value="CAP_ED"/>
    <property type="match status" value="1"/>
</dbReference>
<dbReference type="PANTHER" id="PTHR24567">
    <property type="entry name" value="CRP FAMILY TRANSCRIPTIONAL REGULATORY PROTEIN"/>
    <property type="match status" value="1"/>
</dbReference>
<dbReference type="InterPro" id="IPR018335">
    <property type="entry name" value="Tscrpt_reg_HTH_Crp-type_CS"/>
</dbReference>
<dbReference type="CDD" id="cd00092">
    <property type="entry name" value="HTH_CRP"/>
    <property type="match status" value="1"/>
</dbReference>
<evidence type="ECO:0000256" key="3">
    <source>
        <dbReference type="ARBA" id="ARBA00023163"/>
    </source>
</evidence>
<dbReference type="Pfam" id="PF13545">
    <property type="entry name" value="HTH_Crp_2"/>
    <property type="match status" value="1"/>
</dbReference>
<evidence type="ECO:0000259" key="5">
    <source>
        <dbReference type="PROSITE" id="PS51063"/>
    </source>
</evidence>
<dbReference type="RefSeq" id="WP_379955306.1">
    <property type="nucleotide sequence ID" value="NZ_JAUYVI010000003.1"/>
</dbReference>
<dbReference type="InterPro" id="IPR036388">
    <property type="entry name" value="WH-like_DNA-bd_sf"/>
</dbReference>
<dbReference type="InterPro" id="IPR014710">
    <property type="entry name" value="RmlC-like_jellyroll"/>
</dbReference>
<dbReference type="EMBL" id="JAUYVI010000003">
    <property type="protein sequence ID" value="MDQ7247865.1"/>
    <property type="molecule type" value="Genomic_DNA"/>
</dbReference>
<dbReference type="SUPFAM" id="SSF51206">
    <property type="entry name" value="cAMP-binding domain-like"/>
    <property type="match status" value="1"/>
</dbReference>
<feature type="domain" description="Cyclic nucleotide-binding" evidence="4">
    <location>
        <begin position="50"/>
        <end position="98"/>
    </location>
</feature>